<protein>
    <submittedName>
        <fullName evidence="1">Uncharacterized protein</fullName>
    </submittedName>
</protein>
<name>D7E0Q4_NOSA0</name>
<dbReference type="AlphaFoldDB" id="D7E0Q4"/>
<dbReference type="Proteomes" id="UP000001511">
    <property type="component" value="Chromosome"/>
</dbReference>
<dbReference type="HOGENOM" id="CLU_2863324_0_0_3"/>
<keyword evidence="2" id="KW-1185">Reference proteome</keyword>
<dbReference type="KEGG" id="naz:Aazo_2877"/>
<accession>D7E0Q4</accession>
<evidence type="ECO:0000313" key="2">
    <source>
        <dbReference type="Proteomes" id="UP000001511"/>
    </source>
</evidence>
<sequence length="64" mass="7376">MGHWARGLLFLSYTLKPFGNRELLFNPSYSSTPQPAIDIYLCLCEIKNYKENVTNISTITLLHK</sequence>
<evidence type="ECO:0000313" key="1">
    <source>
        <dbReference type="EMBL" id="ADI64710.1"/>
    </source>
</evidence>
<proteinExistence type="predicted"/>
<dbReference type="STRING" id="551115.Aazo_2877"/>
<reference evidence="1 2" key="1">
    <citation type="journal article" date="2010" name="PLoS ONE">
        <title>Genome erosion in a nitrogen-fixing vertically transmitted endosymbiotic multicellular cyanobacterium.</title>
        <authorList>
            <person name="Ran L."/>
            <person name="Larsson J."/>
            <person name="Vigil-Stenman T."/>
            <person name="Nylander J.A."/>
            <person name="Ininbergs K."/>
            <person name="Zheng W.W."/>
            <person name="Lapidus A."/>
            <person name="Lowry S."/>
            <person name="Haselkorn R."/>
            <person name="Bergman B."/>
        </authorList>
    </citation>
    <scope>NUCLEOTIDE SEQUENCE [LARGE SCALE GENOMIC DNA]</scope>
    <source>
        <strain evidence="1 2">0708</strain>
    </source>
</reference>
<dbReference type="EMBL" id="CP002059">
    <property type="protein sequence ID" value="ADI64710.1"/>
    <property type="molecule type" value="Genomic_DNA"/>
</dbReference>
<gene>
    <name evidence="1" type="ordered locus">Aazo_2877</name>
</gene>
<organism evidence="1 2">
    <name type="scientific">Nostoc azollae (strain 0708)</name>
    <name type="common">Anabaena azollae (strain 0708)</name>
    <dbReference type="NCBI Taxonomy" id="551115"/>
    <lineage>
        <taxon>Bacteria</taxon>
        <taxon>Bacillati</taxon>
        <taxon>Cyanobacteriota</taxon>
        <taxon>Cyanophyceae</taxon>
        <taxon>Nostocales</taxon>
        <taxon>Nostocaceae</taxon>
        <taxon>Trichormus</taxon>
    </lineage>
</organism>